<dbReference type="AlphaFoldDB" id="A0A7H0H4X1"/>
<accession>A0A7H0H4X1</accession>
<sequence length="52" mass="5298">MVQLGPPALLVTRAVLAVVAEGYAFVLGRKVVIEDEPVAGGRPLTAEAQPAG</sequence>
<gene>
    <name evidence="1" type="ORF">H9L22_15670</name>
</gene>
<dbReference type="KEGG" id="tdf:H9L22_15670"/>
<name>A0A7H0H4X1_9ACTN</name>
<dbReference type="EMBL" id="CP060789">
    <property type="protein sequence ID" value="QNP55587.1"/>
    <property type="molecule type" value="Genomic_DNA"/>
</dbReference>
<reference evidence="1 2" key="1">
    <citation type="submission" date="2020-08" db="EMBL/GenBank/DDBJ databases">
        <title>Genome sequence of Tessaracoccus defluvii JCM 17540T.</title>
        <authorList>
            <person name="Hyun D.-W."/>
            <person name="Bae J.-W."/>
        </authorList>
    </citation>
    <scope>NUCLEOTIDE SEQUENCE [LARGE SCALE GENOMIC DNA]</scope>
    <source>
        <strain evidence="1 2">JCM 17540</strain>
    </source>
</reference>
<dbReference type="RefSeq" id="WP_187720717.1">
    <property type="nucleotide sequence ID" value="NZ_BAABBL010000034.1"/>
</dbReference>
<proteinExistence type="predicted"/>
<keyword evidence="2" id="KW-1185">Reference proteome</keyword>
<evidence type="ECO:0000313" key="1">
    <source>
        <dbReference type="EMBL" id="QNP55587.1"/>
    </source>
</evidence>
<evidence type="ECO:0000313" key="2">
    <source>
        <dbReference type="Proteomes" id="UP000516117"/>
    </source>
</evidence>
<organism evidence="1 2">
    <name type="scientific">Tessaracoccus defluvii</name>
    <dbReference type="NCBI Taxonomy" id="1285901"/>
    <lineage>
        <taxon>Bacteria</taxon>
        <taxon>Bacillati</taxon>
        <taxon>Actinomycetota</taxon>
        <taxon>Actinomycetes</taxon>
        <taxon>Propionibacteriales</taxon>
        <taxon>Propionibacteriaceae</taxon>
        <taxon>Tessaracoccus</taxon>
    </lineage>
</organism>
<dbReference type="Proteomes" id="UP000516117">
    <property type="component" value="Chromosome"/>
</dbReference>
<protein>
    <submittedName>
        <fullName evidence="1">Uncharacterized protein</fullName>
    </submittedName>
</protein>